<name>A0A846LFP5_9ACTN</name>
<evidence type="ECO:0000256" key="4">
    <source>
        <dbReference type="ARBA" id="ARBA00022679"/>
    </source>
</evidence>
<protein>
    <submittedName>
        <fullName evidence="6">GT2 family glycosyltransferase</fullName>
    </submittedName>
</protein>
<reference evidence="5" key="1">
    <citation type="journal article" date="2014" name="Int. J. Syst. Evol. Microbiol.">
        <title>Complete genome of a new Firmicutes species belonging to the dominant human colonic microbiota ('Ruminococcus bicirculans') reveals two chromosomes and a selective capacity to utilize plant glucans.</title>
        <authorList>
            <consortium name="NISC Comparative Sequencing Program"/>
            <person name="Wegmann U."/>
            <person name="Louis P."/>
            <person name="Goesmann A."/>
            <person name="Henrissat B."/>
            <person name="Duncan S.H."/>
            <person name="Flint H.J."/>
        </authorList>
    </citation>
    <scope>NUCLEOTIDE SEQUENCE</scope>
    <source>
        <strain evidence="5">CGMCC 4.5581</strain>
    </source>
</reference>
<dbReference type="PANTHER" id="PTHR43179:SF12">
    <property type="entry name" value="GALACTOFURANOSYLTRANSFERASE GLFT2"/>
    <property type="match status" value="1"/>
</dbReference>
<comment type="similarity">
    <text evidence="2">Belongs to the glycosyltransferase 2 family.</text>
</comment>
<reference evidence="6 7" key="3">
    <citation type="submission" date="2020-02" db="EMBL/GenBank/DDBJ databases">
        <title>Sequencing the genomes of 1000 actinobacteria strains.</title>
        <authorList>
            <person name="Klenk H.-P."/>
        </authorList>
    </citation>
    <scope>NUCLEOTIDE SEQUENCE [LARGE SCALE GENOMIC DNA]</scope>
    <source>
        <strain evidence="6 7">DSM 45201</strain>
    </source>
</reference>
<keyword evidence="3" id="KW-0328">Glycosyltransferase</keyword>
<dbReference type="AlphaFoldDB" id="A0A846LFP5"/>
<gene>
    <name evidence="6" type="ORF">FB380_000873</name>
    <name evidence="5" type="ORF">GCM10011589_19720</name>
</gene>
<evidence type="ECO:0000313" key="7">
    <source>
        <dbReference type="Proteomes" id="UP000552836"/>
    </source>
</evidence>
<evidence type="ECO:0000313" key="8">
    <source>
        <dbReference type="Proteomes" id="UP000648663"/>
    </source>
</evidence>
<reference evidence="5" key="4">
    <citation type="submission" date="2024-05" db="EMBL/GenBank/DDBJ databases">
        <authorList>
            <person name="Sun Q."/>
            <person name="Zhou Y."/>
        </authorList>
    </citation>
    <scope>NUCLEOTIDE SEQUENCE</scope>
    <source>
        <strain evidence="5">CGMCC 4.5581</strain>
    </source>
</reference>
<evidence type="ECO:0000313" key="5">
    <source>
        <dbReference type="EMBL" id="GGL63611.1"/>
    </source>
</evidence>
<proteinExistence type="inferred from homology"/>
<dbReference type="SUPFAM" id="SSF53448">
    <property type="entry name" value="Nucleotide-diphospho-sugar transferases"/>
    <property type="match status" value="1"/>
</dbReference>
<dbReference type="EMBL" id="JAAMPA010000001">
    <property type="protein sequence ID" value="NIH66427.1"/>
    <property type="molecule type" value="Genomic_DNA"/>
</dbReference>
<comment type="pathway">
    <text evidence="1">Cell wall biogenesis; cell wall polysaccharide biosynthesis.</text>
</comment>
<evidence type="ECO:0000313" key="6">
    <source>
        <dbReference type="EMBL" id="NIH66427.1"/>
    </source>
</evidence>
<dbReference type="Proteomes" id="UP000648663">
    <property type="component" value="Unassembled WGS sequence"/>
</dbReference>
<comment type="caution">
    <text evidence="6">The sequence shown here is derived from an EMBL/GenBank/DDBJ whole genome shotgun (WGS) entry which is preliminary data.</text>
</comment>
<dbReference type="Gene3D" id="3.90.550.10">
    <property type="entry name" value="Spore Coat Polysaccharide Biosynthesis Protein SpsA, Chain A"/>
    <property type="match status" value="1"/>
</dbReference>
<evidence type="ECO:0000256" key="2">
    <source>
        <dbReference type="ARBA" id="ARBA00006739"/>
    </source>
</evidence>
<dbReference type="RefSeq" id="WP_166754015.1">
    <property type="nucleotide sequence ID" value="NZ_BAABJU010000018.1"/>
</dbReference>
<evidence type="ECO:0000256" key="1">
    <source>
        <dbReference type="ARBA" id="ARBA00004776"/>
    </source>
</evidence>
<dbReference type="GO" id="GO:0016757">
    <property type="term" value="F:glycosyltransferase activity"/>
    <property type="evidence" value="ECO:0007669"/>
    <property type="project" value="UniProtKB-KW"/>
</dbReference>
<dbReference type="InterPro" id="IPR029044">
    <property type="entry name" value="Nucleotide-diphossugar_trans"/>
</dbReference>
<evidence type="ECO:0000256" key="3">
    <source>
        <dbReference type="ARBA" id="ARBA00022676"/>
    </source>
</evidence>
<dbReference type="EMBL" id="BMMI01000003">
    <property type="protein sequence ID" value="GGL63611.1"/>
    <property type="molecule type" value="Genomic_DNA"/>
</dbReference>
<sequence length="310" mass="33807">MTGTDSTAGPGVATGRVGVVCVLHGDPEVPGWLFALARAVPLVLVVNDPGPGRYARLPAAATTLVNDEPAGFAVNVDRGVDALLEAAPVDVLLSVNFDLELEPGVVDTLVAALDRHPEVAAVGPLLTGYDGEPVFSSGRLPRPALEFLRAAGLRQGRLLQWQRLLLRRSAAWRERNSGAARAGASSAPVRLLQDGEYLPWTCVAVRRAAWTSVGPLDRRFRLYAEDIDWSVRAVAAGWRLGLVTPDTPVLHAERWTRSPTTDAWYEASHVRLHRKHGWTASGRAQRAGLALRRWTPLRWVSPLVWSETRR</sequence>
<keyword evidence="8" id="KW-1185">Reference proteome</keyword>
<organism evidence="6 7">
    <name type="scientific">Modestobacter marinus</name>
    <dbReference type="NCBI Taxonomy" id="477641"/>
    <lineage>
        <taxon>Bacteria</taxon>
        <taxon>Bacillati</taxon>
        <taxon>Actinomycetota</taxon>
        <taxon>Actinomycetes</taxon>
        <taxon>Geodermatophilales</taxon>
        <taxon>Geodermatophilaceae</taxon>
        <taxon>Modestobacter</taxon>
    </lineage>
</organism>
<dbReference type="Proteomes" id="UP000552836">
    <property type="component" value="Unassembled WGS sequence"/>
</dbReference>
<keyword evidence="4 6" id="KW-0808">Transferase</keyword>
<reference evidence="8" key="2">
    <citation type="journal article" date="2019" name="Int. J. Syst. Evol. Microbiol.">
        <title>The Global Catalogue of Microorganisms (GCM) 10K type strain sequencing project: providing services to taxonomists for standard genome sequencing and annotation.</title>
        <authorList>
            <consortium name="The Broad Institute Genomics Platform"/>
            <consortium name="The Broad Institute Genome Sequencing Center for Infectious Disease"/>
            <person name="Wu L."/>
            <person name="Ma J."/>
        </authorList>
    </citation>
    <scope>NUCLEOTIDE SEQUENCE [LARGE SCALE GENOMIC DNA]</scope>
    <source>
        <strain evidence="8">CGMCC 4.5581</strain>
    </source>
</reference>
<dbReference type="PANTHER" id="PTHR43179">
    <property type="entry name" value="RHAMNOSYLTRANSFERASE WBBL"/>
    <property type="match status" value="1"/>
</dbReference>
<accession>A0A846LFP5</accession>